<dbReference type="InParanoid" id="G3X326"/>
<dbReference type="Pfam" id="PF13508">
    <property type="entry name" value="Acetyltransf_7"/>
    <property type="match status" value="1"/>
</dbReference>
<dbReference type="AlphaFoldDB" id="G3X326"/>
<feature type="compositionally biased region" description="Low complexity" evidence="11">
    <location>
        <begin position="267"/>
        <end position="276"/>
    </location>
</feature>
<dbReference type="InterPro" id="IPR000182">
    <property type="entry name" value="GNAT_dom"/>
</dbReference>
<comment type="similarity">
    <text evidence="2">Belongs to the acetyltransferase family.</text>
</comment>
<comment type="function">
    <text evidence="8">N-alpha-acetyltransferase that specifically mediates the acetylation of the acidic amino terminus of processed forms of beta- and gamma-actin (ACTB and ACTG, respectively). N-terminal acetylation of processed beta- and gamma-actin regulates actin filament depolymerization and elongation. In vivo, preferentially displays N-terminal acetyltransferase activity towards acid N-terminal sequences starting with Asp-Asp-Asp and Glu-Glu-Glu. In vitro, shows high activity towards Met-Asp-Glu-Leu and Met-Asp-Asp-Asp. May act as a tumor suppressor.</text>
</comment>
<dbReference type="GeneTree" id="ENSGT00390000000980"/>
<dbReference type="GO" id="GO:0005829">
    <property type="term" value="C:cytosol"/>
    <property type="evidence" value="ECO:0007669"/>
    <property type="project" value="UniProtKB-SubCell"/>
</dbReference>
<keyword evidence="4" id="KW-0808">Transferase</keyword>
<keyword evidence="14" id="KW-1185">Reference proteome</keyword>
<gene>
    <name evidence="13" type="primary">NAA80</name>
</gene>
<evidence type="ECO:0000256" key="8">
    <source>
        <dbReference type="ARBA" id="ARBA00054711"/>
    </source>
</evidence>
<dbReference type="Gene3D" id="3.40.630.30">
    <property type="match status" value="1"/>
</dbReference>
<dbReference type="InterPro" id="IPR039840">
    <property type="entry name" value="NAA80"/>
</dbReference>
<reference evidence="13" key="2">
    <citation type="submission" date="2025-08" db="UniProtKB">
        <authorList>
            <consortium name="Ensembl"/>
        </authorList>
    </citation>
    <scope>IDENTIFICATION</scope>
</reference>
<dbReference type="CDD" id="cd04301">
    <property type="entry name" value="NAT_SF"/>
    <property type="match status" value="1"/>
</dbReference>
<dbReference type="GO" id="GO:1905502">
    <property type="term" value="F:acetyl-CoA binding"/>
    <property type="evidence" value="ECO:0007669"/>
    <property type="project" value="Ensembl"/>
</dbReference>
<feature type="domain" description="N-acetyltransferase" evidence="12">
    <location>
        <begin position="71"/>
        <end position="223"/>
    </location>
</feature>
<comment type="catalytic activity">
    <reaction evidence="7">
        <text>N-terminal L-glutamyl-L-glutamyl-L-glutamyl-[protein] + acetyl-CoA = N-terminal N-acetyl-L-glutamyl-L-glutamyl-L-glutamyl-[protein] + CoA + H(+)</text>
        <dbReference type="Rhea" id="RHEA:57324"/>
        <dbReference type="Rhea" id="RHEA-COMP:14865"/>
        <dbReference type="Rhea" id="RHEA-COMP:14866"/>
        <dbReference type="ChEBI" id="CHEBI:15378"/>
        <dbReference type="ChEBI" id="CHEBI:57287"/>
        <dbReference type="ChEBI" id="CHEBI:57288"/>
        <dbReference type="ChEBI" id="CHEBI:141603"/>
        <dbReference type="ChEBI" id="CHEBI:141606"/>
    </reaction>
</comment>
<dbReference type="Proteomes" id="UP000007648">
    <property type="component" value="Unassembled WGS sequence"/>
</dbReference>
<comment type="catalytic activity">
    <reaction evidence="6">
        <text>N-terminal L-aspartyl-L-aspartyl-L-aspartyl-[protein] + acetyl-CoA = N-terminal N-acetyl-L-aspartyl-L-aspartyl-L-aspartyl-[protein] + CoA + H(+)</text>
        <dbReference type="Rhea" id="RHEA:57328"/>
        <dbReference type="Rhea" id="RHEA-COMP:14863"/>
        <dbReference type="Rhea" id="RHEA-COMP:14864"/>
        <dbReference type="ChEBI" id="CHEBI:15378"/>
        <dbReference type="ChEBI" id="CHEBI:57287"/>
        <dbReference type="ChEBI" id="CHEBI:57288"/>
        <dbReference type="ChEBI" id="CHEBI:141602"/>
        <dbReference type="ChEBI" id="CHEBI:141604"/>
    </reaction>
</comment>
<dbReference type="PANTHER" id="PTHR13538:SF4">
    <property type="entry name" value="N-ALPHA-ACETYLTRANSFERASE 80"/>
    <property type="match status" value="1"/>
</dbReference>
<evidence type="ECO:0000256" key="7">
    <source>
        <dbReference type="ARBA" id="ARBA00052050"/>
    </source>
</evidence>
<dbReference type="GO" id="GO:0008064">
    <property type="term" value="P:regulation of actin polymerization or depolymerization"/>
    <property type="evidence" value="ECO:0007669"/>
    <property type="project" value="Ensembl"/>
</dbReference>
<evidence type="ECO:0000313" key="14">
    <source>
        <dbReference type="Proteomes" id="UP000007648"/>
    </source>
</evidence>
<name>G3X326_SARHA</name>
<dbReference type="FunFam" id="3.40.630.30:FF:000061">
    <property type="entry name" value="N(alpha)-acetyltransferase 80, NatH catalytic subunit"/>
    <property type="match status" value="1"/>
</dbReference>
<reference evidence="13 14" key="1">
    <citation type="journal article" date="2011" name="Proc. Natl. Acad. Sci. U.S.A.">
        <title>Genetic diversity and population structure of the endangered marsupial Sarcophilus harrisii (Tasmanian devil).</title>
        <authorList>
            <person name="Miller W."/>
            <person name="Hayes V.M."/>
            <person name="Ratan A."/>
            <person name="Petersen D.C."/>
            <person name="Wittekindt N.E."/>
            <person name="Miller J."/>
            <person name="Walenz B."/>
            <person name="Knight J."/>
            <person name="Qi J."/>
            <person name="Zhao F."/>
            <person name="Wang Q."/>
            <person name="Bedoya-Reina O.C."/>
            <person name="Katiyar N."/>
            <person name="Tomsho L.P."/>
            <person name="Kasson L.M."/>
            <person name="Hardie R.A."/>
            <person name="Woodbridge P."/>
            <person name="Tindall E.A."/>
            <person name="Bertelsen M.F."/>
            <person name="Dixon D."/>
            <person name="Pyecroft S."/>
            <person name="Helgen K.M."/>
            <person name="Lesk A.M."/>
            <person name="Pringle T.H."/>
            <person name="Patterson N."/>
            <person name="Zhang Y."/>
            <person name="Kreiss A."/>
            <person name="Woods G.M."/>
            <person name="Jones M.E."/>
            <person name="Schuster S.C."/>
        </authorList>
    </citation>
    <scope>NUCLEOTIDE SEQUENCE [LARGE SCALE GENOMIC DNA]</scope>
</reference>
<dbReference type="SUPFAM" id="SSF55729">
    <property type="entry name" value="Acyl-CoA N-acyltransferases (Nat)"/>
    <property type="match status" value="1"/>
</dbReference>
<keyword evidence="3" id="KW-0963">Cytoplasm</keyword>
<dbReference type="STRING" id="9305.ENSSHAP00000022081"/>
<feature type="compositionally biased region" description="Polar residues" evidence="11">
    <location>
        <begin position="239"/>
        <end position="248"/>
    </location>
</feature>
<dbReference type="PROSITE" id="PS51186">
    <property type="entry name" value="GNAT"/>
    <property type="match status" value="1"/>
</dbReference>
<evidence type="ECO:0000259" key="12">
    <source>
        <dbReference type="PROSITE" id="PS51186"/>
    </source>
</evidence>
<evidence type="ECO:0000256" key="5">
    <source>
        <dbReference type="ARBA" id="ARBA00023315"/>
    </source>
</evidence>
<reference evidence="13" key="3">
    <citation type="submission" date="2025-09" db="UniProtKB">
        <authorList>
            <consortium name="Ensembl"/>
        </authorList>
    </citation>
    <scope>IDENTIFICATION</scope>
</reference>
<comment type="subcellular location">
    <subcellularLocation>
        <location evidence="1">Cytoplasm</location>
        <location evidence="1">Cytosol</location>
    </subcellularLocation>
</comment>
<evidence type="ECO:0000256" key="1">
    <source>
        <dbReference type="ARBA" id="ARBA00004514"/>
    </source>
</evidence>
<dbReference type="FunCoup" id="G3X326">
    <property type="interactions" value="459"/>
</dbReference>
<dbReference type="PANTHER" id="PTHR13538">
    <property type="entry name" value="N-ACETYLTRANSFERASE 6"/>
    <property type="match status" value="1"/>
</dbReference>
<dbReference type="eggNOG" id="KOG3397">
    <property type="taxonomic scope" value="Eukaryota"/>
</dbReference>
<evidence type="ECO:0000256" key="4">
    <source>
        <dbReference type="ARBA" id="ARBA00022679"/>
    </source>
</evidence>
<organism evidence="13 14">
    <name type="scientific">Sarcophilus harrisii</name>
    <name type="common">Tasmanian devil</name>
    <name type="synonym">Sarcophilus laniarius</name>
    <dbReference type="NCBI Taxonomy" id="9305"/>
    <lineage>
        <taxon>Eukaryota</taxon>
        <taxon>Metazoa</taxon>
        <taxon>Chordata</taxon>
        <taxon>Craniata</taxon>
        <taxon>Vertebrata</taxon>
        <taxon>Euteleostomi</taxon>
        <taxon>Mammalia</taxon>
        <taxon>Metatheria</taxon>
        <taxon>Dasyuromorphia</taxon>
        <taxon>Dasyuridae</taxon>
        <taxon>Sarcophilus</taxon>
    </lineage>
</organism>
<evidence type="ECO:0000256" key="6">
    <source>
        <dbReference type="ARBA" id="ARBA00051242"/>
    </source>
</evidence>
<evidence type="ECO:0000256" key="9">
    <source>
        <dbReference type="ARBA" id="ARBA00071735"/>
    </source>
</evidence>
<evidence type="ECO:0000256" key="10">
    <source>
        <dbReference type="ARBA" id="ARBA00075026"/>
    </source>
</evidence>
<proteinExistence type="inferred from homology"/>
<sequence length="304" mass="33276">MSPYLCSSAILWRKAEVSWKMSHALPLRREEARLLFQLSPNPSSQSFPTSSWMMASLAPLATSPGLEELTLEPAHLRPELLDACADLINQEWPRSRASRLHSLGQSSDAFPLCLALLGPPPAPGALPMVLGHSRLSRVVAHDHSLLVETVVVARALRGQGFGRRLMEATEAFAKARGFRRLHLTTHDKQHFYAHLGYEPGEPVQGITFRSSLSAAILQAFTQPANLPELKAPSPCRETMGTSSTSNSHARSHLSPAPPPPPPPLPAPLLSSPALSPIDSPEQSLVETPYRDIRGRPIFWMTKEI</sequence>
<dbReference type="InterPro" id="IPR016181">
    <property type="entry name" value="Acyl_CoA_acyltransferase"/>
</dbReference>
<feature type="region of interest" description="Disordered" evidence="11">
    <location>
        <begin position="227"/>
        <end position="288"/>
    </location>
</feature>
<keyword evidence="5" id="KW-0012">Acyltransferase</keyword>
<evidence type="ECO:0000313" key="13">
    <source>
        <dbReference type="Ensembl" id="ENSSHAP00000022081.2"/>
    </source>
</evidence>
<dbReference type="HOGENOM" id="CLU_077855_0_0_1"/>
<accession>G3X326</accession>
<protein>
    <recommendedName>
        <fullName evidence="9">N-alpha-acetyltransferase 80</fullName>
    </recommendedName>
    <alternativeName>
        <fullName evidence="10">N-acetyltransferase 6</fullName>
    </alternativeName>
</protein>
<dbReference type="Ensembl" id="ENSSHAT00000022258.2">
    <property type="protein sequence ID" value="ENSSHAP00000022081.2"/>
    <property type="gene ID" value="ENSSHAG00000018689.2"/>
</dbReference>
<dbReference type="GO" id="GO:0004596">
    <property type="term" value="F:protein-N-terminal amino-acid acetyltransferase activity"/>
    <property type="evidence" value="ECO:0007669"/>
    <property type="project" value="Ensembl"/>
</dbReference>
<evidence type="ECO:0000256" key="11">
    <source>
        <dbReference type="SAM" id="MobiDB-lite"/>
    </source>
</evidence>
<feature type="compositionally biased region" description="Pro residues" evidence="11">
    <location>
        <begin position="255"/>
        <end position="266"/>
    </location>
</feature>
<evidence type="ECO:0000256" key="3">
    <source>
        <dbReference type="ARBA" id="ARBA00022490"/>
    </source>
</evidence>
<evidence type="ECO:0000256" key="2">
    <source>
        <dbReference type="ARBA" id="ARBA00008694"/>
    </source>
</evidence>